<dbReference type="InterPro" id="IPR013087">
    <property type="entry name" value="Znf_C2H2_type"/>
</dbReference>
<dbReference type="Pfam" id="PF00096">
    <property type="entry name" value="zf-C2H2"/>
    <property type="match status" value="1"/>
</dbReference>
<keyword evidence="9" id="KW-1185">Reference proteome</keyword>
<evidence type="ECO:0000256" key="2">
    <source>
        <dbReference type="ARBA" id="ARBA00022737"/>
    </source>
</evidence>
<keyword evidence="4" id="KW-0862">Zinc</keyword>
<name>A0AAV9WJ46_9PEZI</name>
<dbReference type="Gene3D" id="3.30.160.60">
    <property type="entry name" value="Classic Zinc Finger"/>
    <property type="match status" value="1"/>
</dbReference>
<evidence type="ECO:0000313" key="9">
    <source>
        <dbReference type="Proteomes" id="UP001370758"/>
    </source>
</evidence>
<feature type="compositionally biased region" description="Acidic residues" evidence="6">
    <location>
        <begin position="238"/>
        <end position="250"/>
    </location>
</feature>
<dbReference type="SMART" id="SM00355">
    <property type="entry name" value="ZnF_C2H2"/>
    <property type="match status" value="2"/>
</dbReference>
<feature type="region of interest" description="Disordered" evidence="6">
    <location>
        <begin position="145"/>
        <end position="166"/>
    </location>
</feature>
<dbReference type="InterPro" id="IPR036236">
    <property type="entry name" value="Znf_C2H2_sf"/>
</dbReference>
<dbReference type="GO" id="GO:0043565">
    <property type="term" value="F:sequence-specific DNA binding"/>
    <property type="evidence" value="ECO:0007669"/>
    <property type="project" value="TreeGrafter"/>
</dbReference>
<keyword evidence="2" id="KW-0677">Repeat</keyword>
<dbReference type="PROSITE" id="PS00028">
    <property type="entry name" value="ZINC_FINGER_C2H2_1"/>
    <property type="match status" value="1"/>
</dbReference>
<dbReference type="PROSITE" id="PS50157">
    <property type="entry name" value="ZINC_FINGER_C2H2_2"/>
    <property type="match status" value="1"/>
</dbReference>
<dbReference type="PANTHER" id="PTHR24408">
    <property type="entry name" value="ZINC FINGER PROTEIN"/>
    <property type="match status" value="1"/>
</dbReference>
<reference evidence="8 9" key="1">
    <citation type="submission" date="2023-08" db="EMBL/GenBank/DDBJ databases">
        <authorList>
            <person name="Palmer J.M."/>
        </authorList>
    </citation>
    <scope>NUCLEOTIDE SEQUENCE [LARGE SCALE GENOMIC DNA]</scope>
    <source>
        <strain evidence="8 9">TWF481</strain>
    </source>
</reference>
<organism evidence="8 9">
    <name type="scientific">Arthrobotrys musiformis</name>
    <dbReference type="NCBI Taxonomy" id="47236"/>
    <lineage>
        <taxon>Eukaryota</taxon>
        <taxon>Fungi</taxon>
        <taxon>Dikarya</taxon>
        <taxon>Ascomycota</taxon>
        <taxon>Pezizomycotina</taxon>
        <taxon>Orbiliomycetes</taxon>
        <taxon>Orbiliales</taxon>
        <taxon>Orbiliaceae</taxon>
        <taxon>Arthrobotrys</taxon>
    </lineage>
</organism>
<dbReference type="SUPFAM" id="SSF57667">
    <property type="entry name" value="beta-beta-alpha zinc fingers"/>
    <property type="match status" value="1"/>
</dbReference>
<dbReference type="GO" id="GO:0005634">
    <property type="term" value="C:nucleus"/>
    <property type="evidence" value="ECO:0007669"/>
    <property type="project" value="TreeGrafter"/>
</dbReference>
<evidence type="ECO:0000256" key="6">
    <source>
        <dbReference type="SAM" id="MobiDB-lite"/>
    </source>
</evidence>
<evidence type="ECO:0000256" key="1">
    <source>
        <dbReference type="ARBA" id="ARBA00022723"/>
    </source>
</evidence>
<dbReference type="PANTHER" id="PTHR24408:SF58">
    <property type="entry name" value="TRANSCRIPTION FACTOR (TFIIIA), PUTATIVE (AFU_ORTHOLOGUE AFUA_1G05150)-RELATED"/>
    <property type="match status" value="1"/>
</dbReference>
<sequence length="377" mass="41485">MGGLGLNPSAIDSLECDDERSSGFCVDNRLPQPLCSANPWSIYDGSVHMFTTQSISDGNSFTRSPSQLAADPVTLCSFWGQGQADPIINANFREGESPLDGQSSRSQSLPNSACLTSQRWSSLSSDVPFVGEGLAHHGAAGDDFTTGAQFKSSEGHTQKKRKHSCSECEESFTSRKAYGEHMNHAHSNPRPFKCDHCNISVARHDNLKSHLRACKQRPRILQRPSTATSNARHKDNESDGDGDGDGDGDSSEVWKAGGRNQLPRIGASNAQKASLDPKLNDTDPAQGRITNPHLTILNSNKGPQIKQLGADNDENSGQDQLLLKRIKTPEEEMQLVQAKIIEVSEERDIWRREYFRLKRFLCAKTTADFQNGYQQEV</sequence>
<evidence type="ECO:0000256" key="4">
    <source>
        <dbReference type="ARBA" id="ARBA00022833"/>
    </source>
</evidence>
<feature type="domain" description="C2H2-type" evidence="7">
    <location>
        <begin position="163"/>
        <end position="191"/>
    </location>
</feature>
<evidence type="ECO:0000259" key="7">
    <source>
        <dbReference type="PROSITE" id="PS50157"/>
    </source>
</evidence>
<protein>
    <recommendedName>
        <fullName evidence="7">C2H2-type domain-containing protein</fullName>
    </recommendedName>
</protein>
<feature type="compositionally biased region" description="Polar residues" evidence="6">
    <location>
        <begin position="288"/>
        <end position="302"/>
    </location>
</feature>
<gene>
    <name evidence="8" type="ORF">TWF481_005308</name>
</gene>
<keyword evidence="3 5" id="KW-0863">Zinc-finger</keyword>
<dbReference type="AlphaFoldDB" id="A0AAV9WJ46"/>
<dbReference type="GO" id="GO:0008270">
    <property type="term" value="F:zinc ion binding"/>
    <property type="evidence" value="ECO:0007669"/>
    <property type="project" value="UniProtKB-KW"/>
</dbReference>
<evidence type="ECO:0000313" key="8">
    <source>
        <dbReference type="EMBL" id="KAK6506848.1"/>
    </source>
</evidence>
<feature type="region of interest" description="Disordered" evidence="6">
    <location>
        <begin position="213"/>
        <end position="316"/>
    </location>
</feature>
<accession>A0AAV9WJ46</accession>
<proteinExistence type="predicted"/>
<dbReference type="EMBL" id="JAVHJL010000003">
    <property type="protein sequence ID" value="KAK6506848.1"/>
    <property type="molecule type" value="Genomic_DNA"/>
</dbReference>
<keyword evidence="1" id="KW-0479">Metal-binding</keyword>
<dbReference type="Proteomes" id="UP001370758">
    <property type="component" value="Unassembled WGS sequence"/>
</dbReference>
<dbReference type="GO" id="GO:0000981">
    <property type="term" value="F:DNA-binding transcription factor activity, RNA polymerase II-specific"/>
    <property type="evidence" value="ECO:0007669"/>
    <property type="project" value="TreeGrafter"/>
</dbReference>
<evidence type="ECO:0000256" key="3">
    <source>
        <dbReference type="ARBA" id="ARBA00022771"/>
    </source>
</evidence>
<evidence type="ECO:0000256" key="5">
    <source>
        <dbReference type="PROSITE-ProRule" id="PRU00042"/>
    </source>
</evidence>
<comment type="caution">
    <text evidence="8">The sequence shown here is derived from an EMBL/GenBank/DDBJ whole genome shotgun (WGS) entry which is preliminary data.</text>
</comment>